<dbReference type="InterPro" id="IPR049352">
    <property type="entry name" value="Rost"/>
</dbReference>
<keyword evidence="3" id="KW-1185">Reference proteome</keyword>
<proteinExistence type="predicted"/>
<keyword evidence="1" id="KW-1133">Transmembrane helix</keyword>
<protein>
    <recommendedName>
        <fullName evidence="4">Protein rolling stone</fullName>
    </recommendedName>
</protein>
<feature type="transmembrane region" description="Helical" evidence="1">
    <location>
        <begin position="128"/>
        <end position="148"/>
    </location>
</feature>
<dbReference type="PANTHER" id="PTHR12242">
    <property type="entry name" value="OS02G0130600 PROTEIN-RELATED"/>
    <property type="match status" value="1"/>
</dbReference>
<accession>A0AAN9ADB1</accession>
<evidence type="ECO:0000313" key="2">
    <source>
        <dbReference type="EMBL" id="KAK7083844.1"/>
    </source>
</evidence>
<feature type="transmembrane region" description="Helical" evidence="1">
    <location>
        <begin position="45"/>
        <end position="63"/>
    </location>
</feature>
<feature type="transmembrane region" description="Helical" evidence="1">
    <location>
        <begin position="187"/>
        <end position="209"/>
    </location>
</feature>
<name>A0AAN9ADB1_HALRR</name>
<organism evidence="2 3">
    <name type="scientific">Halocaridina rubra</name>
    <name type="common">Hawaiian red shrimp</name>
    <dbReference type="NCBI Taxonomy" id="373956"/>
    <lineage>
        <taxon>Eukaryota</taxon>
        <taxon>Metazoa</taxon>
        <taxon>Ecdysozoa</taxon>
        <taxon>Arthropoda</taxon>
        <taxon>Crustacea</taxon>
        <taxon>Multicrustacea</taxon>
        <taxon>Malacostraca</taxon>
        <taxon>Eumalacostraca</taxon>
        <taxon>Eucarida</taxon>
        <taxon>Decapoda</taxon>
        <taxon>Pleocyemata</taxon>
        <taxon>Caridea</taxon>
        <taxon>Atyoidea</taxon>
        <taxon>Atyidae</taxon>
        <taxon>Halocaridina</taxon>
    </lineage>
</organism>
<comment type="caution">
    <text evidence="2">The sequence shown here is derived from an EMBL/GenBank/DDBJ whole genome shotgun (WGS) entry which is preliminary data.</text>
</comment>
<dbReference type="Pfam" id="PF21534">
    <property type="entry name" value="Rost"/>
    <property type="match status" value="1"/>
</dbReference>
<dbReference type="GO" id="GO:0016020">
    <property type="term" value="C:membrane"/>
    <property type="evidence" value="ECO:0007669"/>
    <property type="project" value="TreeGrafter"/>
</dbReference>
<sequence>MSSTDSFWSRFKSEFKLWNFRVDHPEPHLFLSSEWSREGKMRISVWYMVYRWLWALYHLGWWIGNLVLEGDVGAPAKRKAYHFIYLTNWAYISIVVMNLVHAVIITISWFEYRRTAHLPKTMVLHVKVLWVLQNIVFLPALLITAAYWSAIYDPSNPITALNAEVHIINSVYVIIDLWVVASPIRIYHFYIPFTFMVVYLIFTLIYWAVGGKTPEGSTAIYPIMDWDNLKVTIPFVVCCAVFSPVMQGIVWLIYQARLAVRDNCCGGKSVGAGIPHENTMDGILGRDPSMESVSHISQRNINTQRV</sequence>
<evidence type="ECO:0000313" key="3">
    <source>
        <dbReference type="Proteomes" id="UP001381693"/>
    </source>
</evidence>
<evidence type="ECO:0000256" key="1">
    <source>
        <dbReference type="SAM" id="Phobius"/>
    </source>
</evidence>
<feature type="transmembrane region" description="Helical" evidence="1">
    <location>
        <begin position="160"/>
        <end position="180"/>
    </location>
</feature>
<reference evidence="2 3" key="1">
    <citation type="submission" date="2023-11" db="EMBL/GenBank/DDBJ databases">
        <title>Halocaridina rubra genome assembly.</title>
        <authorList>
            <person name="Smith C."/>
        </authorList>
    </citation>
    <scope>NUCLEOTIDE SEQUENCE [LARGE SCALE GENOMIC DNA]</scope>
    <source>
        <strain evidence="2">EP-1</strain>
        <tissue evidence="2">Whole</tissue>
    </source>
</reference>
<keyword evidence="1" id="KW-0472">Membrane</keyword>
<dbReference type="Proteomes" id="UP001381693">
    <property type="component" value="Unassembled WGS sequence"/>
</dbReference>
<dbReference type="PANTHER" id="PTHR12242:SF49">
    <property type="entry name" value="HEADBUTT, ISOFORM E"/>
    <property type="match status" value="1"/>
</dbReference>
<feature type="transmembrane region" description="Helical" evidence="1">
    <location>
        <begin position="229"/>
        <end position="254"/>
    </location>
</feature>
<evidence type="ECO:0008006" key="4">
    <source>
        <dbReference type="Google" id="ProtNLM"/>
    </source>
</evidence>
<dbReference type="EMBL" id="JAXCGZ010002484">
    <property type="protein sequence ID" value="KAK7083844.1"/>
    <property type="molecule type" value="Genomic_DNA"/>
</dbReference>
<gene>
    <name evidence="2" type="ORF">SK128_024376</name>
</gene>
<dbReference type="AlphaFoldDB" id="A0AAN9ADB1"/>
<keyword evidence="1" id="KW-0812">Transmembrane</keyword>
<feature type="transmembrane region" description="Helical" evidence="1">
    <location>
        <begin position="83"/>
        <end position="107"/>
    </location>
</feature>